<keyword evidence="3" id="KW-1185">Reference proteome</keyword>
<accession>A0A5C6QHE5</accession>
<evidence type="ECO:0000256" key="1">
    <source>
        <dbReference type="SAM" id="Phobius"/>
    </source>
</evidence>
<dbReference type="OrthoDB" id="6228411at2"/>
<name>A0A5C6QHE5_9GAMM</name>
<protein>
    <submittedName>
        <fullName evidence="2">Uncharacterized protein</fullName>
    </submittedName>
</protein>
<feature type="transmembrane region" description="Helical" evidence="1">
    <location>
        <begin position="47"/>
        <end position="71"/>
    </location>
</feature>
<organism evidence="2 3">
    <name type="scientific">Colwellia demingiae</name>
    <dbReference type="NCBI Taxonomy" id="89401"/>
    <lineage>
        <taxon>Bacteria</taxon>
        <taxon>Pseudomonadati</taxon>
        <taxon>Pseudomonadota</taxon>
        <taxon>Gammaproteobacteria</taxon>
        <taxon>Alteromonadales</taxon>
        <taxon>Colwelliaceae</taxon>
        <taxon>Colwellia</taxon>
    </lineage>
</organism>
<feature type="transmembrane region" description="Helical" evidence="1">
    <location>
        <begin position="92"/>
        <end position="113"/>
    </location>
</feature>
<feature type="transmembrane region" description="Helical" evidence="1">
    <location>
        <begin position="18"/>
        <end position="35"/>
    </location>
</feature>
<sequence length="118" mass="13502">MLEILEKLSSKLQPFRKLTYIVAALLVAIIVTQVLQASLPTQSTNPYAMLSFVGLIWLLLFNILLSLFHNIPRNDEGSKGIFIRAKIKVQRSLYHFLALLFIGLTLVIIFLSLRMFRI</sequence>
<reference evidence="2 3" key="1">
    <citation type="submission" date="2019-07" db="EMBL/GenBank/DDBJ databases">
        <title>Genomes of sea-ice associated Colwellia species.</title>
        <authorList>
            <person name="Bowman J.P."/>
        </authorList>
    </citation>
    <scope>NUCLEOTIDE SEQUENCE [LARGE SCALE GENOMIC DNA]</scope>
    <source>
        <strain evidence="2 3">ACAM 459</strain>
    </source>
</reference>
<keyword evidence="1" id="KW-0812">Transmembrane</keyword>
<keyword evidence="1" id="KW-1133">Transmembrane helix</keyword>
<proteinExistence type="predicted"/>
<comment type="caution">
    <text evidence="2">The sequence shown here is derived from an EMBL/GenBank/DDBJ whole genome shotgun (WGS) entry which is preliminary data.</text>
</comment>
<dbReference type="Proteomes" id="UP000321822">
    <property type="component" value="Unassembled WGS sequence"/>
</dbReference>
<dbReference type="EMBL" id="VOLT01000005">
    <property type="protein sequence ID" value="TWX68012.1"/>
    <property type="molecule type" value="Genomic_DNA"/>
</dbReference>
<dbReference type="RefSeq" id="WP_146788171.1">
    <property type="nucleotide sequence ID" value="NZ_VOLT01000005.1"/>
</dbReference>
<keyword evidence="1" id="KW-0472">Membrane</keyword>
<evidence type="ECO:0000313" key="3">
    <source>
        <dbReference type="Proteomes" id="UP000321822"/>
    </source>
</evidence>
<evidence type="ECO:0000313" key="2">
    <source>
        <dbReference type="EMBL" id="TWX68012.1"/>
    </source>
</evidence>
<gene>
    <name evidence="2" type="ORF">ESZ36_12095</name>
</gene>
<dbReference type="AlphaFoldDB" id="A0A5C6QHE5"/>